<dbReference type="Proteomes" id="UP000240254">
    <property type="component" value="Unassembled WGS sequence"/>
</dbReference>
<evidence type="ECO:0000313" key="1">
    <source>
        <dbReference type="EMBL" id="PSU22458.1"/>
    </source>
</evidence>
<gene>
    <name evidence="1" type="ORF">CTM88_20360</name>
</gene>
<name>A0A2T3IEH7_9GAMM</name>
<dbReference type="OrthoDB" id="7041729at2"/>
<comment type="caution">
    <text evidence="1">The sequence shown here is derived from an EMBL/GenBank/DDBJ whole genome shotgun (WGS) entry which is preliminary data.</text>
</comment>
<dbReference type="EMBL" id="PYMK01000038">
    <property type="protein sequence ID" value="PSU22458.1"/>
    <property type="molecule type" value="Genomic_DNA"/>
</dbReference>
<accession>A0A2T3IEH7</accession>
<organism evidence="1 2">
    <name type="scientific">Photobacterium aquimaris</name>
    <dbReference type="NCBI Taxonomy" id="512643"/>
    <lineage>
        <taxon>Bacteria</taxon>
        <taxon>Pseudomonadati</taxon>
        <taxon>Pseudomonadota</taxon>
        <taxon>Gammaproteobacteria</taxon>
        <taxon>Vibrionales</taxon>
        <taxon>Vibrionaceae</taxon>
        <taxon>Photobacterium</taxon>
    </lineage>
</organism>
<dbReference type="RefSeq" id="WP_065176945.1">
    <property type="nucleotide sequence ID" value="NZ_LZFA01000040.1"/>
</dbReference>
<reference evidence="1 2" key="1">
    <citation type="submission" date="2018-03" db="EMBL/GenBank/DDBJ databases">
        <title>Whole genome sequencing of Histamine producing bacteria.</title>
        <authorList>
            <person name="Butler K."/>
        </authorList>
    </citation>
    <scope>NUCLEOTIDE SEQUENCE [LARGE SCALE GENOMIC DNA]</scope>
    <source>
        <strain evidence="1 2">BS2</strain>
    </source>
</reference>
<proteinExistence type="predicted"/>
<evidence type="ECO:0000313" key="2">
    <source>
        <dbReference type="Proteomes" id="UP000240254"/>
    </source>
</evidence>
<sequence length="188" mass="20825">MKITTNQLITRYRGVSELENYNAFTLTSPQPVIETARKLLSIIPPTMGACAPLSAALAQTLRDDFNIPAVVVAGDLKVRGSRVFKCKSNIPEGNQSGKVINKKWDGHCWVEIDGFIGDLSIFRTAYSLSHTSLLKQFIATEFGLGRGFFLAEKHDIPKGMIYEPKYVLNDNQIDGLLAGLSFQLTEQM</sequence>
<dbReference type="AlphaFoldDB" id="A0A2T3IEH7"/>
<protein>
    <submittedName>
        <fullName evidence="1">Uncharacterized protein</fullName>
    </submittedName>
</protein>